<dbReference type="EMBL" id="JAZHXJ010000203">
    <property type="protein sequence ID" value="KAL1869074.1"/>
    <property type="molecule type" value="Genomic_DNA"/>
</dbReference>
<feature type="region of interest" description="Disordered" evidence="9">
    <location>
        <begin position="22"/>
        <end position="43"/>
    </location>
</feature>
<evidence type="ECO:0000256" key="4">
    <source>
        <dbReference type="ARBA" id="ARBA00022490"/>
    </source>
</evidence>
<name>A0ABR3X0F0_9PEZI</name>
<keyword evidence="6" id="KW-0747">Spliceosome</keyword>
<comment type="caution">
    <text evidence="10">The sequence shown here is derived from an EMBL/GenBank/DDBJ whole genome shotgun (WGS) entry which is preliminary data.</text>
</comment>
<proteinExistence type="inferred from homology"/>
<comment type="subcellular location">
    <subcellularLocation>
        <location evidence="1">Cytoplasm</location>
    </subcellularLocation>
</comment>
<feature type="compositionally biased region" description="Low complexity" evidence="9">
    <location>
        <begin position="25"/>
        <end position="37"/>
    </location>
</feature>
<evidence type="ECO:0000256" key="8">
    <source>
        <dbReference type="ARBA" id="ARBA00032518"/>
    </source>
</evidence>
<reference evidence="10 11" key="1">
    <citation type="journal article" date="2024" name="Commun. Biol.">
        <title>Comparative genomic analysis of thermophilic fungi reveals convergent evolutionary adaptations and gene losses.</title>
        <authorList>
            <person name="Steindorff A.S."/>
            <person name="Aguilar-Pontes M.V."/>
            <person name="Robinson A.J."/>
            <person name="Andreopoulos B."/>
            <person name="LaButti K."/>
            <person name="Kuo A."/>
            <person name="Mondo S."/>
            <person name="Riley R."/>
            <person name="Otillar R."/>
            <person name="Haridas S."/>
            <person name="Lipzen A."/>
            <person name="Grimwood J."/>
            <person name="Schmutz J."/>
            <person name="Clum A."/>
            <person name="Reid I.D."/>
            <person name="Moisan M.C."/>
            <person name="Butler G."/>
            <person name="Nguyen T.T.M."/>
            <person name="Dewar K."/>
            <person name="Conant G."/>
            <person name="Drula E."/>
            <person name="Henrissat B."/>
            <person name="Hansel C."/>
            <person name="Singer S."/>
            <person name="Hutchinson M.I."/>
            <person name="de Vries R.P."/>
            <person name="Natvig D.O."/>
            <person name="Powell A.J."/>
            <person name="Tsang A."/>
            <person name="Grigoriev I.V."/>
        </authorList>
    </citation>
    <scope>NUCLEOTIDE SEQUENCE [LARGE SCALE GENOMIC DNA]</scope>
    <source>
        <strain evidence="10 11">ATCC 24622</strain>
    </source>
</reference>
<dbReference type="PANTHER" id="PTHR11805:SF1">
    <property type="entry name" value="CYSTEINE-RICH PDZ-BINDING PROTEIN"/>
    <property type="match status" value="1"/>
</dbReference>
<keyword evidence="4" id="KW-0963">Cytoplasm</keyword>
<keyword evidence="5" id="KW-0507">mRNA processing</keyword>
<protein>
    <recommendedName>
        <fullName evidence="3">Cysteine-rich PDZ-binding protein</fullName>
    </recommendedName>
    <alternativeName>
        <fullName evidence="8">Cysteine-rich interactor of PDZ three</fullName>
    </alternativeName>
</protein>
<sequence length="120" mass="12750">MVCNKCQKLSKTTLVTPGVKKKSDMYYGSPASSSSSAGDKKSATLGQTGIAKSKLLSKSAKNQFAQYSSSCVRCKTKVPQGHSYCHQCAYKNDVCAVCGKSNTKASSSIPTISGRNYSMK</sequence>
<dbReference type="Pfam" id="PF10235">
    <property type="entry name" value="Cript"/>
    <property type="match status" value="1"/>
</dbReference>
<keyword evidence="11" id="KW-1185">Reference proteome</keyword>
<organism evidence="10 11">
    <name type="scientific">Phialemonium thermophilum</name>
    <dbReference type="NCBI Taxonomy" id="223376"/>
    <lineage>
        <taxon>Eukaryota</taxon>
        <taxon>Fungi</taxon>
        <taxon>Dikarya</taxon>
        <taxon>Ascomycota</taxon>
        <taxon>Pezizomycotina</taxon>
        <taxon>Sordariomycetes</taxon>
        <taxon>Sordariomycetidae</taxon>
        <taxon>Cephalothecales</taxon>
        <taxon>Cephalothecaceae</taxon>
        <taxon>Phialemonium</taxon>
    </lineage>
</organism>
<evidence type="ECO:0000256" key="1">
    <source>
        <dbReference type="ARBA" id="ARBA00004496"/>
    </source>
</evidence>
<evidence type="ECO:0000256" key="5">
    <source>
        <dbReference type="ARBA" id="ARBA00022664"/>
    </source>
</evidence>
<evidence type="ECO:0000313" key="10">
    <source>
        <dbReference type="EMBL" id="KAL1869074.1"/>
    </source>
</evidence>
<comment type="similarity">
    <text evidence="2">Belongs to the CRIPT family.</text>
</comment>
<evidence type="ECO:0000256" key="3">
    <source>
        <dbReference type="ARBA" id="ARBA00018615"/>
    </source>
</evidence>
<dbReference type="PANTHER" id="PTHR11805">
    <property type="entry name" value="CYSTEINE-RICH PDZ-BINDING PROTEIN"/>
    <property type="match status" value="1"/>
</dbReference>
<keyword evidence="7" id="KW-0508">mRNA splicing</keyword>
<accession>A0ABR3X0F0</accession>
<evidence type="ECO:0000256" key="7">
    <source>
        <dbReference type="ARBA" id="ARBA00023187"/>
    </source>
</evidence>
<dbReference type="Proteomes" id="UP001586593">
    <property type="component" value="Unassembled WGS sequence"/>
</dbReference>
<evidence type="ECO:0000256" key="9">
    <source>
        <dbReference type="SAM" id="MobiDB-lite"/>
    </source>
</evidence>
<dbReference type="InterPro" id="IPR019367">
    <property type="entry name" value="PDZ-binding_CRIPT"/>
</dbReference>
<gene>
    <name evidence="10" type="ORF">VTK73DRAFT_3382</name>
</gene>
<evidence type="ECO:0000256" key="2">
    <source>
        <dbReference type="ARBA" id="ARBA00009021"/>
    </source>
</evidence>
<evidence type="ECO:0000313" key="11">
    <source>
        <dbReference type="Proteomes" id="UP001586593"/>
    </source>
</evidence>
<evidence type="ECO:0000256" key="6">
    <source>
        <dbReference type="ARBA" id="ARBA00022728"/>
    </source>
</evidence>